<dbReference type="AlphaFoldDB" id="A0A371JGJ2"/>
<keyword evidence="1" id="KW-0812">Transmembrane</keyword>
<evidence type="ECO:0000313" key="3">
    <source>
        <dbReference type="Proteomes" id="UP000216411"/>
    </source>
</evidence>
<dbReference type="InterPro" id="IPR025291">
    <property type="entry name" value="DUF4153"/>
</dbReference>
<feature type="transmembrane region" description="Helical" evidence="1">
    <location>
        <begin position="34"/>
        <end position="51"/>
    </location>
</feature>
<feature type="transmembrane region" description="Helical" evidence="1">
    <location>
        <begin position="142"/>
        <end position="166"/>
    </location>
</feature>
<feature type="transmembrane region" description="Helical" evidence="1">
    <location>
        <begin position="366"/>
        <end position="389"/>
    </location>
</feature>
<evidence type="ECO:0000256" key="1">
    <source>
        <dbReference type="SAM" id="Phobius"/>
    </source>
</evidence>
<dbReference type="Pfam" id="PF13687">
    <property type="entry name" value="DUF4153"/>
    <property type="match status" value="1"/>
</dbReference>
<proteinExistence type="predicted"/>
<feature type="transmembrane region" description="Helical" evidence="1">
    <location>
        <begin position="339"/>
        <end position="360"/>
    </location>
</feature>
<keyword evidence="3" id="KW-1185">Reference proteome</keyword>
<feature type="transmembrane region" description="Helical" evidence="1">
    <location>
        <begin position="396"/>
        <end position="415"/>
    </location>
</feature>
<dbReference type="OrthoDB" id="9767931at2"/>
<dbReference type="EMBL" id="NOKA02000009">
    <property type="protein sequence ID" value="RDY31806.1"/>
    <property type="molecule type" value="Genomic_DNA"/>
</dbReference>
<gene>
    <name evidence="2" type="ORF">CG710_007425</name>
</gene>
<sequence>MDKTINQTDSEMDKLLITNCEVETNERKTIQENFEFFGLTCILYAIFYTFCMYKNDAGITVPLLQAGTIFFFSLVIKKLGKKMKKDRSFYIISIMLLGISICLTDDFRLNVLSKLGIAVLFMSFMLHHFYDDSKWSLGKYLEALITLCISMLLSVEYSFVDVVVSIKSKQKKGNTQIRYILIGIGIAVPLTLIIMILLLSADRIFAAIIANLFHNLFAFKSVIYIILMITFTYIVVYCFINALAKRRINEEITDKRVQEPMIAITFAGIISVIYLLFCGIQIMGLFFDQLKLPENYTYAQYAREGFFQLLFVCGINLIMVLCCMAFFRESKLLKGILTVISVCTYIMTASSAYRMIIYISVYQLTFLRILVLWSLFVIALIMFGILISIYREKFPLFKYGMIVVTICYIGLAYSHPDYIIASYNMNTIVIKAQEERQQINYENYGDLFYFTTLSADAAPVLAKYQSNQQVKEYFSNLKNDLENLNVRTYNVSRFIAKKVAADLNKQ</sequence>
<feature type="transmembrane region" description="Helical" evidence="1">
    <location>
        <begin position="261"/>
        <end position="286"/>
    </location>
</feature>
<keyword evidence="1" id="KW-1133">Transmembrane helix</keyword>
<organism evidence="2 3">
    <name type="scientific">Lachnotalea glycerini</name>
    <dbReference type="NCBI Taxonomy" id="1763509"/>
    <lineage>
        <taxon>Bacteria</taxon>
        <taxon>Bacillati</taxon>
        <taxon>Bacillota</taxon>
        <taxon>Clostridia</taxon>
        <taxon>Lachnospirales</taxon>
        <taxon>Lachnospiraceae</taxon>
        <taxon>Lachnotalea</taxon>
    </lineage>
</organism>
<evidence type="ECO:0000313" key="2">
    <source>
        <dbReference type="EMBL" id="RDY31806.1"/>
    </source>
</evidence>
<keyword evidence="1" id="KW-0472">Membrane</keyword>
<comment type="caution">
    <text evidence="2">The sequence shown here is derived from an EMBL/GenBank/DDBJ whole genome shotgun (WGS) entry which is preliminary data.</text>
</comment>
<feature type="transmembrane region" description="Helical" evidence="1">
    <location>
        <begin position="111"/>
        <end position="130"/>
    </location>
</feature>
<dbReference type="Proteomes" id="UP000216411">
    <property type="component" value="Unassembled WGS sequence"/>
</dbReference>
<feature type="transmembrane region" description="Helical" evidence="1">
    <location>
        <begin position="221"/>
        <end position="240"/>
    </location>
</feature>
<accession>A0A371JGJ2</accession>
<feature type="transmembrane region" description="Helical" evidence="1">
    <location>
        <begin position="58"/>
        <end position="76"/>
    </location>
</feature>
<dbReference type="RefSeq" id="WP_094375654.1">
    <property type="nucleotide sequence ID" value="NZ_NOKA02000009.1"/>
</dbReference>
<feature type="transmembrane region" description="Helical" evidence="1">
    <location>
        <begin position="178"/>
        <end position="201"/>
    </location>
</feature>
<feature type="transmembrane region" description="Helical" evidence="1">
    <location>
        <begin position="306"/>
        <end position="327"/>
    </location>
</feature>
<reference evidence="2 3" key="1">
    <citation type="journal article" date="2017" name="Genome Announc.">
        <title>Draft Genome Sequence of a Sporulating and Motile Strain of Lachnotalea glycerini Isolated from Water in Quebec City, Canada.</title>
        <authorList>
            <person name="Maheux A.F."/>
            <person name="Boudreau D.K."/>
            <person name="Berube E."/>
            <person name="Boissinot M."/>
            <person name="Raymond F."/>
            <person name="Brodeur S."/>
            <person name="Corbeil J."/>
            <person name="Isabel S."/>
            <person name="Omar R.F."/>
            <person name="Bergeron M.G."/>
        </authorList>
    </citation>
    <scope>NUCLEOTIDE SEQUENCE [LARGE SCALE GENOMIC DNA]</scope>
    <source>
        <strain evidence="2 3">CCRI-19302</strain>
    </source>
</reference>
<protein>
    <submittedName>
        <fullName evidence="2">DUF4173 domain-containing protein</fullName>
    </submittedName>
</protein>
<name>A0A371JGJ2_9FIRM</name>